<protein>
    <submittedName>
        <fullName evidence="2">CotH kinase family protein</fullName>
    </submittedName>
</protein>
<feature type="compositionally biased region" description="Pro residues" evidence="1">
    <location>
        <begin position="1"/>
        <end position="23"/>
    </location>
</feature>
<proteinExistence type="predicted"/>
<keyword evidence="2" id="KW-0808">Transferase</keyword>
<evidence type="ECO:0000256" key="1">
    <source>
        <dbReference type="SAM" id="MobiDB-lite"/>
    </source>
</evidence>
<keyword evidence="2" id="KW-0418">Kinase</keyword>
<organism evidence="2 3">
    <name type="scientific">Variovorax rhizosphaerae</name>
    <dbReference type="NCBI Taxonomy" id="1836200"/>
    <lineage>
        <taxon>Bacteria</taxon>
        <taxon>Pseudomonadati</taxon>
        <taxon>Pseudomonadota</taxon>
        <taxon>Betaproteobacteria</taxon>
        <taxon>Burkholderiales</taxon>
        <taxon>Comamonadaceae</taxon>
        <taxon>Variovorax</taxon>
    </lineage>
</organism>
<dbReference type="GO" id="GO:0016301">
    <property type="term" value="F:kinase activity"/>
    <property type="evidence" value="ECO:0007669"/>
    <property type="project" value="UniProtKB-KW"/>
</dbReference>
<keyword evidence="3" id="KW-1185">Reference proteome</keyword>
<sequence length="598" mass="64915">MPAPPPAAPPAASPQPPPPPAPQPQTITGQIDSSALATAQGAALKVCLDQDGDFVCGASEPTAQADATGGFSLAFDSGIKTETLNLIAMFPAVGAPAQAAYALAARARTGTAVSALTTLEAAHAATPAGWMRMSPTVDIHDPANAAAKQINLAIQPAYMKAVASLTTRTVDALAPQPAAMRAAQVVEQVLTDYIDPQGGQLLRTVSPRTVAVQTMASISPSTCDAGTVTAMTINTSGAAPILDKETYVAGTVQLAGGTAMTTGIRGRGNSTWDMPKKPYRLKLDTKASMLGMPADKDWVLLANFSDKTLMRNSVATCLSQMLGFDYTPPERYVELTLNNEYLGVYQLTDQIEAEDARVNIGKATTTIDDPGMAFLLEIDARLDEDFWFYSARRVPYTVKSDVVAEQMPNIRNFIASLETAMWSPGFKDPESGYGKYLETDTLVDYYLLKQYIRNHDAFGSSTFTWRPRDGKLHFGPVWDHDLSAGNINYDGSAATTGWEDYFQSPYIVRLMQDEQFVRHLNVRWKYLSARLPEIQTFIDSTAQTLEAPQQRNFTKWPILGSYVWPNAVVTGSYAGEVAYLKTWLTSRGQWMNTQLTAQ</sequence>
<name>A0ABU8WVG7_9BURK</name>
<accession>A0ABU8WVG7</accession>
<evidence type="ECO:0000313" key="2">
    <source>
        <dbReference type="EMBL" id="MEJ8851369.1"/>
    </source>
</evidence>
<feature type="region of interest" description="Disordered" evidence="1">
    <location>
        <begin position="1"/>
        <end position="28"/>
    </location>
</feature>
<comment type="caution">
    <text evidence="2">The sequence shown here is derived from an EMBL/GenBank/DDBJ whole genome shotgun (WGS) entry which is preliminary data.</text>
</comment>
<gene>
    <name evidence="2" type="ORF">WKW82_32360</name>
</gene>
<reference evidence="2 3" key="1">
    <citation type="submission" date="2024-03" db="EMBL/GenBank/DDBJ databases">
        <title>Novel species of the genus Variovorax.</title>
        <authorList>
            <person name="Liu Q."/>
            <person name="Xin Y.-H."/>
        </authorList>
    </citation>
    <scope>NUCLEOTIDE SEQUENCE [LARGE SCALE GENOMIC DNA]</scope>
    <source>
        <strain evidence="2 3">KACC 18900</strain>
    </source>
</reference>
<dbReference type="InterPro" id="IPR014867">
    <property type="entry name" value="Spore_coat_CotH_CotH2/3/7"/>
</dbReference>
<dbReference type="Proteomes" id="UP001385892">
    <property type="component" value="Unassembled WGS sequence"/>
</dbReference>
<dbReference type="EMBL" id="JBBKZT010000022">
    <property type="protein sequence ID" value="MEJ8851369.1"/>
    <property type="molecule type" value="Genomic_DNA"/>
</dbReference>
<dbReference type="RefSeq" id="WP_340346984.1">
    <property type="nucleotide sequence ID" value="NZ_JBBKZT010000022.1"/>
</dbReference>
<evidence type="ECO:0000313" key="3">
    <source>
        <dbReference type="Proteomes" id="UP001385892"/>
    </source>
</evidence>
<dbReference type="Pfam" id="PF08757">
    <property type="entry name" value="CotH"/>
    <property type="match status" value="1"/>
</dbReference>